<reference evidence="1 2" key="1">
    <citation type="submission" date="2022-12" db="EMBL/GenBank/DDBJ databases">
        <title>Chromosome-level genome of Tegillarca granosa.</title>
        <authorList>
            <person name="Kim J."/>
        </authorList>
    </citation>
    <scope>NUCLEOTIDE SEQUENCE [LARGE SCALE GENOMIC DNA]</scope>
    <source>
        <strain evidence="1">Teg-2019</strain>
        <tissue evidence="1">Adductor muscle</tissue>
    </source>
</reference>
<proteinExistence type="predicted"/>
<organism evidence="1 2">
    <name type="scientific">Tegillarca granosa</name>
    <name type="common">Malaysian cockle</name>
    <name type="synonym">Anadara granosa</name>
    <dbReference type="NCBI Taxonomy" id="220873"/>
    <lineage>
        <taxon>Eukaryota</taxon>
        <taxon>Metazoa</taxon>
        <taxon>Spiralia</taxon>
        <taxon>Lophotrochozoa</taxon>
        <taxon>Mollusca</taxon>
        <taxon>Bivalvia</taxon>
        <taxon>Autobranchia</taxon>
        <taxon>Pteriomorphia</taxon>
        <taxon>Arcoida</taxon>
        <taxon>Arcoidea</taxon>
        <taxon>Arcidae</taxon>
        <taxon>Tegillarca</taxon>
    </lineage>
</organism>
<gene>
    <name evidence="1" type="ORF">KUTeg_020775</name>
</gene>
<name>A0ABQ9E8X6_TEGGR</name>
<sequence length="62" mass="7243">MEIHIDLSDEKIKAIESKQSATSIRNEEREKRITSSSFGAIIRRNPKIKVEKLVKRLLYPTF</sequence>
<protein>
    <submittedName>
        <fullName evidence="1">Uncharacterized protein</fullName>
    </submittedName>
</protein>
<accession>A0ABQ9E8X6</accession>
<dbReference type="EMBL" id="JARBDR010000918">
    <property type="protein sequence ID" value="KAJ8301788.1"/>
    <property type="molecule type" value="Genomic_DNA"/>
</dbReference>
<evidence type="ECO:0000313" key="2">
    <source>
        <dbReference type="Proteomes" id="UP001217089"/>
    </source>
</evidence>
<keyword evidence="2" id="KW-1185">Reference proteome</keyword>
<dbReference type="Proteomes" id="UP001217089">
    <property type="component" value="Unassembled WGS sequence"/>
</dbReference>
<evidence type="ECO:0000313" key="1">
    <source>
        <dbReference type="EMBL" id="KAJ8301788.1"/>
    </source>
</evidence>
<comment type="caution">
    <text evidence="1">The sequence shown here is derived from an EMBL/GenBank/DDBJ whole genome shotgun (WGS) entry which is preliminary data.</text>
</comment>